<keyword evidence="1" id="KW-0472">Membrane</keyword>
<comment type="caution">
    <text evidence="2">The sequence shown here is derived from an EMBL/GenBank/DDBJ whole genome shotgun (WGS) entry which is preliminary data.</text>
</comment>
<evidence type="ECO:0000313" key="2">
    <source>
        <dbReference type="EMBL" id="NKX50167.1"/>
    </source>
</evidence>
<sequence length="90" mass="9331">AAAGFTAWALDRNRGSYGVLLLPAAAVATAVVLRSILLFAGTGSRPGLAFLTWLLPAAAAVAAAWAVARFTGRRRAGADRARLSAILRLR</sequence>
<accession>A0ABX1JLI4</accession>
<reference evidence="2 3" key="1">
    <citation type="submission" date="2020-04" db="EMBL/GenBank/DDBJ databases">
        <authorList>
            <person name="Liu S."/>
        </authorList>
    </citation>
    <scope>NUCLEOTIDE SEQUENCE [LARGE SCALE GENOMIC DNA]</scope>
    <source>
        <strain evidence="2 3">CGMCC 1.15091</strain>
    </source>
</reference>
<dbReference type="EMBL" id="JAAZSR010000067">
    <property type="protein sequence ID" value="NKX50167.1"/>
    <property type="molecule type" value="Genomic_DNA"/>
</dbReference>
<organism evidence="2 3">
    <name type="scientific">Arthrobacter deserti</name>
    <dbReference type="NCBI Taxonomy" id="1742687"/>
    <lineage>
        <taxon>Bacteria</taxon>
        <taxon>Bacillati</taxon>
        <taxon>Actinomycetota</taxon>
        <taxon>Actinomycetes</taxon>
        <taxon>Micrococcales</taxon>
        <taxon>Micrococcaceae</taxon>
        <taxon>Arthrobacter</taxon>
    </lineage>
</organism>
<evidence type="ECO:0000256" key="1">
    <source>
        <dbReference type="SAM" id="Phobius"/>
    </source>
</evidence>
<proteinExistence type="predicted"/>
<gene>
    <name evidence="2" type="ORF">HER39_06205</name>
</gene>
<keyword evidence="3" id="KW-1185">Reference proteome</keyword>
<evidence type="ECO:0000313" key="3">
    <source>
        <dbReference type="Proteomes" id="UP000523795"/>
    </source>
</evidence>
<feature type="non-terminal residue" evidence="2">
    <location>
        <position position="1"/>
    </location>
</feature>
<dbReference type="Proteomes" id="UP000523795">
    <property type="component" value="Unassembled WGS sequence"/>
</dbReference>
<protein>
    <submittedName>
        <fullName evidence="2">Uncharacterized protein</fullName>
    </submittedName>
</protein>
<name>A0ABX1JLI4_9MICC</name>
<feature type="transmembrane region" description="Helical" evidence="1">
    <location>
        <begin position="47"/>
        <end position="68"/>
    </location>
</feature>
<keyword evidence="1" id="KW-0812">Transmembrane</keyword>
<feature type="transmembrane region" description="Helical" evidence="1">
    <location>
        <begin position="20"/>
        <end position="41"/>
    </location>
</feature>
<keyword evidence="1" id="KW-1133">Transmembrane helix</keyword>